<dbReference type="EMBL" id="AMZH03000495">
    <property type="protein sequence ID" value="RRT83431.1"/>
    <property type="molecule type" value="Genomic_DNA"/>
</dbReference>
<dbReference type="AlphaFoldDB" id="A0A427B4M5"/>
<accession>A0A427B4M5</accession>
<evidence type="ECO:0000313" key="2">
    <source>
        <dbReference type="Proteomes" id="UP000287651"/>
    </source>
</evidence>
<reference evidence="1 2" key="1">
    <citation type="journal article" date="2014" name="Agronomy (Basel)">
        <title>A Draft Genome Sequence for Ensete ventricosum, the Drought-Tolerant Tree Against Hunger.</title>
        <authorList>
            <person name="Harrison J."/>
            <person name="Moore K.A."/>
            <person name="Paszkiewicz K."/>
            <person name="Jones T."/>
            <person name="Grant M."/>
            <person name="Ambacheew D."/>
            <person name="Muzemil S."/>
            <person name="Studholme D.J."/>
        </authorList>
    </citation>
    <scope>NUCLEOTIDE SEQUENCE [LARGE SCALE GENOMIC DNA]</scope>
</reference>
<organism evidence="1 2">
    <name type="scientific">Ensete ventricosum</name>
    <name type="common">Abyssinian banana</name>
    <name type="synonym">Musa ensete</name>
    <dbReference type="NCBI Taxonomy" id="4639"/>
    <lineage>
        <taxon>Eukaryota</taxon>
        <taxon>Viridiplantae</taxon>
        <taxon>Streptophyta</taxon>
        <taxon>Embryophyta</taxon>
        <taxon>Tracheophyta</taxon>
        <taxon>Spermatophyta</taxon>
        <taxon>Magnoliopsida</taxon>
        <taxon>Liliopsida</taxon>
        <taxon>Zingiberales</taxon>
        <taxon>Musaceae</taxon>
        <taxon>Ensete</taxon>
    </lineage>
</organism>
<comment type="caution">
    <text evidence="1">The sequence shown here is derived from an EMBL/GenBank/DDBJ whole genome shotgun (WGS) entry which is preliminary data.</text>
</comment>
<dbReference type="Proteomes" id="UP000287651">
    <property type="component" value="Unassembled WGS sequence"/>
</dbReference>
<gene>
    <name evidence="1" type="ORF">B296_00014353</name>
</gene>
<sequence length="132" mass="14002">MGFLLRVRLPSFGAATASLAGFYLLSTDFLLAHDAVARQFVVDIAYYDIAPMATIVKCGGANAGTSKLTCEAASAQPLGHLSNQNPYKTMSQSRFGKIGAAPRGTDPRGLVDTCTRLQVGPLREARSDATQH</sequence>
<proteinExistence type="predicted"/>
<protein>
    <submittedName>
        <fullName evidence="1">Uncharacterized protein</fullName>
    </submittedName>
</protein>
<name>A0A427B4M5_ENSVE</name>
<evidence type="ECO:0000313" key="1">
    <source>
        <dbReference type="EMBL" id="RRT83431.1"/>
    </source>
</evidence>